<protein>
    <submittedName>
        <fullName evidence="3">3-oxoacyl-ACP reductase</fullName>
    </submittedName>
</protein>
<dbReference type="InterPro" id="IPR036291">
    <property type="entry name" value="NAD(P)-bd_dom_sf"/>
</dbReference>
<evidence type="ECO:0000256" key="1">
    <source>
        <dbReference type="ARBA" id="ARBA00006484"/>
    </source>
</evidence>
<evidence type="ECO:0000313" key="3">
    <source>
        <dbReference type="EMBL" id="PLP96759.1"/>
    </source>
</evidence>
<evidence type="ECO:0000313" key="4">
    <source>
        <dbReference type="Proteomes" id="UP000234341"/>
    </source>
</evidence>
<evidence type="ECO:0000259" key="2">
    <source>
        <dbReference type="SMART" id="SM00822"/>
    </source>
</evidence>
<dbReference type="RefSeq" id="WP_101685219.1">
    <property type="nucleotide sequence ID" value="NZ_PJRP01000023.1"/>
</dbReference>
<sequence length="250" mass="26301">MQFELEGKVAIVTGGARDVGREIALGLAKEGASVVVNYHGSKAAAESVVKEIEDIGGRALAIGCDIANRAQVDAMVTQTVETFGGLNILVNNAGLVFRKRFIDTTPDEWRKQIDVCLYGTLNCTQAALPHLEEQKGAGRIISIMGDSSRVGESGLAIGAAARAANIALMKSIARETRGGTTANAVALGLIETAHDPEFMEANREKLTKLYPLRRLGQPADVAPLVVLLASGRGSWITGQVISISGGFSMV</sequence>
<dbReference type="PANTHER" id="PTHR42879:SF2">
    <property type="entry name" value="3-OXOACYL-[ACYL-CARRIER-PROTEIN] REDUCTASE FABG"/>
    <property type="match status" value="1"/>
</dbReference>
<name>A0A2N5C3F6_9BURK</name>
<dbReference type="InterPro" id="IPR050259">
    <property type="entry name" value="SDR"/>
</dbReference>
<dbReference type="SMART" id="SM00822">
    <property type="entry name" value="PKS_KR"/>
    <property type="match status" value="1"/>
</dbReference>
<dbReference type="InterPro" id="IPR002347">
    <property type="entry name" value="SDR_fam"/>
</dbReference>
<accession>A0A2N5C3F6</accession>
<dbReference type="Gene3D" id="3.40.50.720">
    <property type="entry name" value="NAD(P)-binding Rossmann-like Domain"/>
    <property type="match status" value="1"/>
</dbReference>
<dbReference type="OrthoDB" id="9806974at2"/>
<comment type="similarity">
    <text evidence="1">Belongs to the short-chain dehydrogenases/reductases (SDR) family.</text>
</comment>
<organism evidence="3 4">
    <name type="scientific">Cupriavidus pauculus</name>
    <dbReference type="NCBI Taxonomy" id="82633"/>
    <lineage>
        <taxon>Bacteria</taxon>
        <taxon>Pseudomonadati</taxon>
        <taxon>Pseudomonadota</taxon>
        <taxon>Betaproteobacteria</taxon>
        <taxon>Burkholderiales</taxon>
        <taxon>Burkholderiaceae</taxon>
        <taxon>Cupriavidus</taxon>
    </lineage>
</organism>
<dbReference type="PANTHER" id="PTHR42879">
    <property type="entry name" value="3-OXOACYL-(ACYL-CARRIER-PROTEIN) REDUCTASE"/>
    <property type="match status" value="1"/>
</dbReference>
<dbReference type="InterPro" id="IPR057326">
    <property type="entry name" value="KR_dom"/>
</dbReference>
<dbReference type="Pfam" id="PF13561">
    <property type="entry name" value="adh_short_C2"/>
    <property type="match status" value="1"/>
</dbReference>
<feature type="domain" description="Ketoreductase" evidence="2">
    <location>
        <begin position="8"/>
        <end position="221"/>
    </location>
</feature>
<dbReference type="FunFam" id="3.40.50.720:FF:000084">
    <property type="entry name" value="Short-chain dehydrogenase reductase"/>
    <property type="match status" value="1"/>
</dbReference>
<dbReference type="Proteomes" id="UP000234341">
    <property type="component" value="Unassembled WGS sequence"/>
</dbReference>
<gene>
    <name evidence="3" type="ORF">CYJ10_30725</name>
</gene>
<dbReference type="SUPFAM" id="SSF51735">
    <property type="entry name" value="NAD(P)-binding Rossmann-fold domains"/>
    <property type="match status" value="1"/>
</dbReference>
<proteinExistence type="inferred from homology"/>
<comment type="caution">
    <text evidence="3">The sequence shown here is derived from an EMBL/GenBank/DDBJ whole genome shotgun (WGS) entry which is preliminary data.</text>
</comment>
<dbReference type="AlphaFoldDB" id="A0A2N5C3F6"/>
<reference evidence="3 4" key="1">
    <citation type="submission" date="2017-12" db="EMBL/GenBank/DDBJ databases">
        <title>Genome sequence of the active heterotrophic nitrifier-denitrifier, Cupriavidus pauculus UM1.</title>
        <authorList>
            <person name="Putonti C."/>
            <person name="Castignetti D."/>
        </authorList>
    </citation>
    <scope>NUCLEOTIDE SEQUENCE [LARGE SCALE GENOMIC DNA]</scope>
    <source>
        <strain evidence="3 4">UM1</strain>
    </source>
</reference>
<dbReference type="EMBL" id="PJRP01000023">
    <property type="protein sequence ID" value="PLP96759.1"/>
    <property type="molecule type" value="Genomic_DNA"/>
</dbReference>
<dbReference type="PRINTS" id="PR00081">
    <property type="entry name" value="GDHRDH"/>
</dbReference>